<evidence type="ECO:0000313" key="4">
    <source>
        <dbReference type="Proteomes" id="UP000092993"/>
    </source>
</evidence>
<sequence>MHTVALCITLLYAAGLGQNAVLFEHPDSLGHNISTFRRNTPATSQQMPLQDLHTPLKPHHACDKHSGFKRQAPSETTPDNLSPTPAPTGDSSPSTTVHITDEHDFTLLLPNRPGGRWHSKSLRRVLTRLTRAELISDAENDGVAFCTPASSSCPQRMQDGFIRAAAVAHADDGSWVQVRLLHWLGGSLRFRLQVPTGCLQRFKKVLTHLFELPLHLLLCLPFLARHITPNYANSRVC</sequence>
<evidence type="ECO:0000256" key="1">
    <source>
        <dbReference type="SAM" id="MobiDB-lite"/>
    </source>
</evidence>
<reference evidence="3 4" key="1">
    <citation type="submission" date="2016-03" db="EMBL/GenBank/DDBJ databases">
        <title>Whole genome sequencing of Grifola frondosa 9006-11.</title>
        <authorList>
            <person name="Min B."/>
            <person name="Park H."/>
            <person name="Kim J.-G."/>
            <person name="Cho H."/>
            <person name="Oh Y.-L."/>
            <person name="Kong W.-S."/>
            <person name="Choi I.-G."/>
        </authorList>
    </citation>
    <scope>NUCLEOTIDE SEQUENCE [LARGE SCALE GENOMIC DNA]</scope>
    <source>
        <strain evidence="3 4">9006-11</strain>
    </source>
</reference>
<feature type="region of interest" description="Disordered" evidence="1">
    <location>
        <begin position="53"/>
        <end position="97"/>
    </location>
</feature>
<feature type="signal peptide" evidence="2">
    <location>
        <begin position="1"/>
        <end position="17"/>
    </location>
</feature>
<comment type="caution">
    <text evidence="3">The sequence shown here is derived from an EMBL/GenBank/DDBJ whole genome shotgun (WGS) entry which is preliminary data.</text>
</comment>
<organism evidence="3 4">
    <name type="scientific">Grifola frondosa</name>
    <name type="common">Maitake</name>
    <name type="synonym">Polyporus frondosus</name>
    <dbReference type="NCBI Taxonomy" id="5627"/>
    <lineage>
        <taxon>Eukaryota</taxon>
        <taxon>Fungi</taxon>
        <taxon>Dikarya</taxon>
        <taxon>Basidiomycota</taxon>
        <taxon>Agaricomycotina</taxon>
        <taxon>Agaricomycetes</taxon>
        <taxon>Polyporales</taxon>
        <taxon>Grifolaceae</taxon>
        <taxon>Grifola</taxon>
    </lineage>
</organism>
<accession>A0A1C7LNS5</accession>
<feature type="chain" id="PRO_5008888696" evidence="2">
    <location>
        <begin position="18"/>
        <end position="237"/>
    </location>
</feature>
<dbReference type="EMBL" id="LUGG01000043">
    <property type="protein sequence ID" value="OBZ65617.1"/>
    <property type="molecule type" value="Genomic_DNA"/>
</dbReference>
<dbReference type="OrthoDB" id="3044029at2759"/>
<protein>
    <submittedName>
        <fullName evidence="3">Uncharacterized protein</fullName>
    </submittedName>
</protein>
<proteinExistence type="predicted"/>
<gene>
    <name evidence="3" type="ORF">A0H81_14428</name>
</gene>
<evidence type="ECO:0000313" key="3">
    <source>
        <dbReference type="EMBL" id="OBZ65617.1"/>
    </source>
</evidence>
<keyword evidence="2" id="KW-0732">Signal</keyword>
<evidence type="ECO:0000256" key="2">
    <source>
        <dbReference type="SAM" id="SignalP"/>
    </source>
</evidence>
<dbReference type="Proteomes" id="UP000092993">
    <property type="component" value="Unassembled WGS sequence"/>
</dbReference>
<keyword evidence="4" id="KW-1185">Reference proteome</keyword>
<feature type="compositionally biased region" description="Polar residues" evidence="1">
    <location>
        <begin position="73"/>
        <end position="97"/>
    </location>
</feature>
<dbReference type="AlphaFoldDB" id="A0A1C7LNS5"/>
<name>A0A1C7LNS5_GRIFR</name>
<dbReference type="STRING" id="5627.A0A1C7LNS5"/>